<keyword evidence="5" id="KW-0378">Hydrolase</keyword>
<sequence length="1258" mass="139351">MVADTATTPETISDNDSFLDLDISFQTANSSTKSDTERKRSLRQISSQDENADQTDLQSTKRTKTDSDATTPELAPALLANDDVVAAQSSLSDMSVGSPANAQNKVRLTTESQAPLNAPSTSEAPLPGSYPAETTAASEISIPAAPPSDNTSAALQGAPIEQKDTPTTANVITTDNTIPVLPSARRPTDFAQPDTCLDMQAQLAKQEEEDARLARELQEAFDSENMPSEVLEQLLRDEELAKQLSGGLDQDLVITGSSNSPVNPVPRPSSTGNAAASKPFTPPRPSASTSGASKGAANAQTDLYNASNYMDLTDEDVNLQIESDAELARRLQEEEMLLTNQGVMASLQKPNPGTTFTPVNRKSNHVPPNSSQYQYLFGKLPGTSGTSTWKPPIKPPNYRFPQPPIANSTSTWKPPPMPWQNNMRYSPQDAQRTDQPALQEPIDLTKPFSPGQALPQSPYRYQSPSAMNSHNPSLIRSPAQQYSSSNVSKPATSSASDHCGGIIDLVKEDLNKLIAASTSVPVKDEKVIWLDDVADAQRLYPGANYGDAYRNYTNYYSGGGCDGYYDGERMSKAETERELQALFEAMNTEEVPPEDRTGTPEGLIPTLLEHQKIALGWMIDMEAKPKYKGGILADDMGLGKTIESMALLVAKREEQTKPTLIIAPVALVHQWNQEILTKTEAGVFRVIIHHGGNRLKAASQLKHFDIILTTYNVVAVEWNSGKTDAQGPLFSMEFERIILDEAHTIKNRATKSAQAACALNATYRWCLTATPIQNSVEDVYSLMKFLQIKGHGEWVFFRAQILNPIKSGRPKTALKRLQVVLKAFLLRRSKTDKVDGRPILSLPARNVHITKAEFSIDERKFYRAVETQMQLRFNKYVQAGTVMKNYTNVLVLLLRLRQAVCHPNLIKDVDHDPSGERHVKVGELEEEQQEEIAREMDPVIVERLKQIENLHEFECPICMDVITLATIIPQCGHMFCQECLSGHLEQITDTENDRKSCPNCRGQILPTRLVSLEIFNRVCSIANEFSSNRDEEHTDFDKLFDETPHDKKGKGKAKVKSQLDPSRDRMNLDDILQGFGEWLSSAKIDKMLEILAETQKTHLGEKTIIFSQFTSLLDLIEVPLRSNGYKFVRYDGSMSVSQRNAAIVRMSTDPEVSVMLVSTKCGSLGLNLTCANRVIIMDCWWNPAVENQAIDRVHRIGQTKDVEVHRIVVGDTVEDRILALQDKKQSIADGALGEGVHKVQRLGLSELMYLFRGDRDEQ</sequence>
<dbReference type="InterPro" id="IPR013083">
    <property type="entry name" value="Znf_RING/FYVE/PHD"/>
</dbReference>
<organism evidence="15 16">
    <name type="scientific">Bifiguratus adelaidae</name>
    <dbReference type="NCBI Taxonomy" id="1938954"/>
    <lineage>
        <taxon>Eukaryota</taxon>
        <taxon>Fungi</taxon>
        <taxon>Fungi incertae sedis</taxon>
        <taxon>Mucoromycota</taxon>
        <taxon>Mucoromycotina</taxon>
        <taxon>Endogonomycetes</taxon>
        <taxon>Endogonales</taxon>
        <taxon>Endogonales incertae sedis</taxon>
        <taxon>Bifiguratus</taxon>
    </lineage>
</organism>
<feature type="region of interest" description="Disordered" evidence="11">
    <location>
        <begin position="27"/>
        <end position="77"/>
    </location>
</feature>
<dbReference type="SUPFAM" id="SSF52540">
    <property type="entry name" value="P-loop containing nucleoside triphosphate hydrolases"/>
    <property type="match status" value="2"/>
</dbReference>
<evidence type="ECO:0000256" key="7">
    <source>
        <dbReference type="ARBA" id="ARBA00022833"/>
    </source>
</evidence>
<feature type="compositionally biased region" description="Polar residues" evidence="11">
    <location>
        <begin position="111"/>
        <end position="123"/>
    </location>
</feature>
<evidence type="ECO:0000256" key="8">
    <source>
        <dbReference type="ARBA" id="ARBA00022840"/>
    </source>
</evidence>
<dbReference type="CDD" id="cd18793">
    <property type="entry name" value="SF2_C_SNF"/>
    <property type="match status" value="1"/>
</dbReference>
<proteinExistence type="inferred from homology"/>
<dbReference type="InterPro" id="IPR001841">
    <property type="entry name" value="Znf_RING"/>
</dbReference>
<dbReference type="PROSITE" id="PS00518">
    <property type="entry name" value="ZF_RING_1"/>
    <property type="match status" value="1"/>
</dbReference>
<dbReference type="PROSITE" id="PS51194">
    <property type="entry name" value="HELICASE_CTER"/>
    <property type="match status" value="1"/>
</dbReference>
<dbReference type="GO" id="GO:0005524">
    <property type="term" value="F:ATP binding"/>
    <property type="evidence" value="ECO:0007669"/>
    <property type="project" value="UniProtKB-KW"/>
</dbReference>
<dbReference type="Pfam" id="PF00271">
    <property type="entry name" value="Helicase_C"/>
    <property type="match status" value="1"/>
</dbReference>
<dbReference type="GO" id="GO:0016787">
    <property type="term" value="F:hydrolase activity"/>
    <property type="evidence" value="ECO:0007669"/>
    <property type="project" value="UniProtKB-KW"/>
</dbReference>
<accession>A0A261XUM8</accession>
<evidence type="ECO:0000259" key="12">
    <source>
        <dbReference type="PROSITE" id="PS50089"/>
    </source>
</evidence>
<dbReference type="SMART" id="SM00487">
    <property type="entry name" value="DEXDc"/>
    <property type="match status" value="1"/>
</dbReference>
<dbReference type="OrthoDB" id="448448at2759"/>
<evidence type="ECO:0000256" key="5">
    <source>
        <dbReference type="ARBA" id="ARBA00022801"/>
    </source>
</evidence>
<gene>
    <name evidence="15" type="ORF">BZG36_04959</name>
</gene>
<evidence type="ECO:0000313" key="15">
    <source>
        <dbReference type="EMBL" id="OZJ02077.1"/>
    </source>
</evidence>
<dbReference type="Gene3D" id="3.40.50.10810">
    <property type="entry name" value="Tandem AAA-ATPase domain"/>
    <property type="match status" value="1"/>
</dbReference>
<dbReference type="Pfam" id="PF13445">
    <property type="entry name" value="zf-RING_UBOX"/>
    <property type="match status" value="1"/>
</dbReference>
<evidence type="ECO:0000256" key="10">
    <source>
        <dbReference type="SAM" id="Coils"/>
    </source>
</evidence>
<dbReference type="CDD" id="cd22265">
    <property type="entry name" value="UDM1_RNF168"/>
    <property type="match status" value="1"/>
</dbReference>
<name>A0A261XUM8_9FUNG</name>
<keyword evidence="10" id="KW-0175">Coiled coil</keyword>
<dbReference type="Proteomes" id="UP000242875">
    <property type="component" value="Unassembled WGS sequence"/>
</dbReference>
<protein>
    <recommendedName>
        <fullName evidence="17">RING-type domain-containing protein</fullName>
    </recommendedName>
</protein>
<dbReference type="GO" id="GO:0008094">
    <property type="term" value="F:ATP-dependent activity, acting on DNA"/>
    <property type="evidence" value="ECO:0007669"/>
    <property type="project" value="TreeGrafter"/>
</dbReference>
<dbReference type="PROSITE" id="PS50089">
    <property type="entry name" value="ZF_RING_2"/>
    <property type="match status" value="1"/>
</dbReference>
<dbReference type="SMART" id="SM00490">
    <property type="entry name" value="HELICc"/>
    <property type="match status" value="1"/>
</dbReference>
<evidence type="ECO:0000256" key="3">
    <source>
        <dbReference type="ARBA" id="ARBA00022741"/>
    </source>
</evidence>
<feature type="compositionally biased region" description="Polar residues" evidence="11">
    <location>
        <begin position="419"/>
        <end position="436"/>
    </location>
</feature>
<reference evidence="15 16" key="1">
    <citation type="journal article" date="2017" name="Mycologia">
        <title>Bifiguratus adelaidae, gen. et sp. nov., a new member of Mucoromycotina in endophytic and soil-dwelling habitats.</title>
        <authorList>
            <person name="Torres-Cruz T.J."/>
            <person name="Billingsley Tobias T.L."/>
            <person name="Almatruk M."/>
            <person name="Hesse C."/>
            <person name="Kuske C.R."/>
            <person name="Desiro A."/>
            <person name="Benucci G.M."/>
            <person name="Bonito G."/>
            <person name="Stajich J.E."/>
            <person name="Dunlap C."/>
            <person name="Arnold A.E."/>
            <person name="Porras-Alfaro A."/>
        </authorList>
    </citation>
    <scope>NUCLEOTIDE SEQUENCE [LARGE SCALE GENOMIC DNA]</scope>
    <source>
        <strain evidence="15 16">AZ0501</strain>
    </source>
</reference>
<dbReference type="GO" id="GO:0005737">
    <property type="term" value="C:cytoplasm"/>
    <property type="evidence" value="ECO:0007669"/>
    <property type="project" value="TreeGrafter"/>
</dbReference>
<evidence type="ECO:0000256" key="9">
    <source>
        <dbReference type="PROSITE-ProRule" id="PRU00175"/>
    </source>
</evidence>
<dbReference type="SUPFAM" id="SSF57850">
    <property type="entry name" value="RING/U-box"/>
    <property type="match status" value="1"/>
</dbReference>
<keyword evidence="8" id="KW-0067">ATP-binding</keyword>
<keyword evidence="16" id="KW-1185">Reference proteome</keyword>
<dbReference type="Gene3D" id="3.30.40.10">
    <property type="entry name" value="Zinc/RING finger domain, C3HC4 (zinc finger)"/>
    <property type="match status" value="1"/>
</dbReference>
<dbReference type="GO" id="GO:0000724">
    <property type="term" value="P:double-strand break repair via homologous recombination"/>
    <property type="evidence" value="ECO:0007669"/>
    <property type="project" value="TreeGrafter"/>
</dbReference>
<evidence type="ECO:0000256" key="1">
    <source>
        <dbReference type="ARBA" id="ARBA00007025"/>
    </source>
</evidence>
<dbReference type="Pfam" id="PF00176">
    <property type="entry name" value="SNF2-rel_dom"/>
    <property type="match status" value="1"/>
</dbReference>
<dbReference type="InterPro" id="IPR027370">
    <property type="entry name" value="Znf-RING_euk"/>
</dbReference>
<feature type="compositionally biased region" description="Polar residues" evidence="11">
    <location>
        <begin position="1"/>
        <end position="16"/>
    </location>
</feature>
<feature type="compositionally biased region" description="Low complexity" evidence="11">
    <location>
        <begin position="286"/>
        <end position="296"/>
    </location>
</feature>
<evidence type="ECO:0000259" key="14">
    <source>
        <dbReference type="PROSITE" id="PS51194"/>
    </source>
</evidence>
<evidence type="ECO:0000259" key="13">
    <source>
        <dbReference type="PROSITE" id="PS51192"/>
    </source>
</evidence>
<feature type="region of interest" description="Disordered" evidence="11">
    <location>
        <begin position="1"/>
        <end position="20"/>
    </location>
</feature>
<dbReference type="PROSITE" id="PS51192">
    <property type="entry name" value="HELICASE_ATP_BIND_1"/>
    <property type="match status" value="1"/>
</dbReference>
<feature type="region of interest" description="Disordered" evidence="11">
    <location>
        <begin position="111"/>
        <end position="136"/>
    </location>
</feature>
<dbReference type="PANTHER" id="PTHR45626:SF16">
    <property type="entry name" value="ATP-DEPENDENT HELICASE ULS1"/>
    <property type="match status" value="1"/>
</dbReference>
<dbReference type="SMART" id="SM00184">
    <property type="entry name" value="RING"/>
    <property type="match status" value="1"/>
</dbReference>
<dbReference type="InterPro" id="IPR000330">
    <property type="entry name" value="SNF2_N"/>
</dbReference>
<dbReference type="GO" id="GO:0005634">
    <property type="term" value="C:nucleus"/>
    <property type="evidence" value="ECO:0007669"/>
    <property type="project" value="TreeGrafter"/>
</dbReference>
<dbReference type="EMBL" id="MVBO01000192">
    <property type="protein sequence ID" value="OZJ02077.1"/>
    <property type="molecule type" value="Genomic_DNA"/>
</dbReference>
<dbReference type="PANTHER" id="PTHR45626">
    <property type="entry name" value="TRANSCRIPTION TERMINATION FACTOR 2-RELATED"/>
    <property type="match status" value="1"/>
</dbReference>
<feature type="coiled-coil region" evidence="10">
    <location>
        <begin position="196"/>
        <end position="223"/>
    </location>
</feature>
<comment type="similarity">
    <text evidence="1">Belongs to the SNF2/RAD54 helicase family.</text>
</comment>
<feature type="region of interest" description="Disordered" evidence="11">
    <location>
        <begin position="402"/>
        <end position="497"/>
    </location>
</feature>
<evidence type="ECO:0000256" key="6">
    <source>
        <dbReference type="ARBA" id="ARBA00022806"/>
    </source>
</evidence>
<dbReference type="InterPro" id="IPR050628">
    <property type="entry name" value="SNF2_RAD54_helicase_TF"/>
</dbReference>
<keyword evidence="7" id="KW-0862">Zinc</keyword>
<evidence type="ECO:0000256" key="2">
    <source>
        <dbReference type="ARBA" id="ARBA00022723"/>
    </source>
</evidence>
<dbReference type="InterPro" id="IPR038718">
    <property type="entry name" value="SNF2-like_sf"/>
</dbReference>
<feature type="domain" description="Helicase C-terminal" evidence="14">
    <location>
        <begin position="1083"/>
        <end position="1243"/>
    </location>
</feature>
<dbReference type="GO" id="GO:0008270">
    <property type="term" value="F:zinc ion binding"/>
    <property type="evidence" value="ECO:0007669"/>
    <property type="project" value="UniProtKB-KW"/>
</dbReference>
<keyword evidence="3" id="KW-0547">Nucleotide-binding</keyword>
<evidence type="ECO:0000313" key="16">
    <source>
        <dbReference type="Proteomes" id="UP000242875"/>
    </source>
</evidence>
<evidence type="ECO:0000256" key="11">
    <source>
        <dbReference type="SAM" id="MobiDB-lite"/>
    </source>
</evidence>
<feature type="compositionally biased region" description="Polar residues" evidence="11">
    <location>
        <begin position="459"/>
        <end position="496"/>
    </location>
</feature>
<keyword evidence="4 9" id="KW-0863">Zinc-finger</keyword>
<dbReference type="InterPro" id="IPR017907">
    <property type="entry name" value="Znf_RING_CS"/>
</dbReference>
<comment type="caution">
    <text evidence="15">The sequence shown here is derived from an EMBL/GenBank/DDBJ whole genome shotgun (WGS) entry which is preliminary data.</text>
</comment>
<feature type="region of interest" description="Disordered" evidence="11">
    <location>
        <begin position="251"/>
        <end position="296"/>
    </location>
</feature>
<keyword evidence="6" id="KW-0347">Helicase</keyword>
<dbReference type="InterPro" id="IPR027417">
    <property type="entry name" value="P-loop_NTPase"/>
</dbReference>
<feature type="domain" description="RING-type" evidence="12">
    <location>
        <begin position="955"/>
        <end position="1001"/>
    </location>
</feature>
<dbReference type="InterPro" id="IPR049730">
    <property type="entry name" value="SNF2/RAD54-like_C"/>
</dbReference>
<dbReference type="GO" id="GO:0004386">
    <property type="term" value="F:helicase activity"/>
    <property type="evidence" value="ECO:0007669"/>
    <property type="project" value="UniProtKB-KW"/>
</dbReference>
<dbReference type="InterPro" id="IPR014001">
    <property type="entry name" value="Helicase_ATP-bd"/>
</dbReference>
<dbReference type="Gene3D" id="3.40.50.300">
    <property type="entry name" value="P-loop containing nucleotide triphosphate hydrolases"/>
    <property type="match status" value="1"/>
</dbReference>
<dbReference type="CDD" id="cd18008">
    <property type="entry name" value="DEXDc_SHPRH-like"/>
    <property type="match status" value="1"/>
</dbReference>
<dbReference type="AlphaFoldDB" id="A0A261XUM8"/>
<feature type="domain" description="Helicase ATP-binding" evidence="13">
    <location>
        <begin position="621"/>
        <end position="789"/>
    </location>
</feature>
<dbReference type="InterPro" id="IPR001650">
    <property type="entry name" value="Helicase_C-like"/>
</dbReference>
<evidence type="ECO:0000256" key="4">
    <source>
        <dbReference type="ARBA" id="ARBA00022771"/>
    </source>
</evidence>
<evidence type="ECO:0008006" key="17">
    <source>
        <dbReference type="Google" id="ProtNLM"/>
    </source>
</evidence>
<feature type="compositionally biased region" description="Polar residues" evidence="11">
    <location>
        <begin position="43"/>
        <end position="60"/>
    </location>
</feature>
<keyword evidence="2" id="KW-0479">Metal-binding</keyword>
<feature type="region of interest" description="Disordered" evidence="11">
    <location>
        <begin position="1039"/>
        <end position="1059"/>
    </location>
</feature>